<dbReference type="GO" id="GO:0008270">
    <property type="term" value="F:zinc ion binding"/>
    <property type="evidence" value="ECO:0007669"/>
    <property type="project" value="UniProtKB-KW"/>
</dbReference>
<feature type="domain" description="DNL-type" evidence="6">
    <location>
        <begin position="163"/>
        <end position="259"/>
    </location>
</feature>
<dbReference type="InterPro" id="IPR024158">
    <property type="entry name" value="Mt_import_TIM15"/>
</dbReference>
<evidence type="ECO:0000256" key="2">
    <source>
        <dbReference type="ARBA" id="ARBA00022771"/>
    </source>
</evidence>
<protein>
    <submittedName>
        <fullName evidence="8">DNL-type zinc finger protein</fullName>
    </submittedName>
</protein>
<proteinExistence type="predicted"/>
<dbReference type="GeneID" id="106178602"/>
<dbReference type="Pfam" id="PF05180">
    <property type="entry name" value="zf-DNL"/>
    <property type="match status" value="1"/>
</dbReference>
<name>A0A1S3K3V6_LINAN</name>
<dbReference type="OrthoDB" id="512667at2759"/>
<feature type="compositionally biased region" description="Acidic residues" evidence="5">
    <location>
        <begin position="148"/>
        <end position="160"/>
    </location>
</feature>
<dbReference type="PROSITE" id="PS51501">
    <property type="entry name" value="ZF_DNL"/>
    <property type="match status" value="1"/>
</dbReference>
<dbReference type="GO" id="GO:0030150">
    <property type="term" value="P:protein import into mitochondrial matrix"/>
    <property type="evidence" value="ECO:0007669"/>
    <property type="project" value="TreeGrafter"/>
</dbReference>
<dbReference type="GO" id="GO:0051087">
    <property type="term" value="F:protein-folding chaperone binding"/>
    <property type="evidence" value="ECO:0007669"/>
    <property type="project" value="TreeGrafter"/>
</dbReference>
<evidence type="ECO:0000313" key="7">
    <source>
        <dbReference type="Proteomes" id="UP000085678"/>
    </source>
</evidence>
<organism evidence="7 8">
    <name type="scientific">Lingula anatina</name>
    <name type="common">Brachiopod</name>
    <name type="synonym">Lingula unguis</name>
    <dbReference type="NCBI Taxonomy" id="7574"/>
    <lineage>
        <taxon>Eukaryota</taxon>
        <taxon>Metazoa</taxon>
        <taxon>Spiralia</taxon>
        <taxon>Lophotrochozoa</taxon>
        <taxon>Brachiopoda</taxon>
        <taxon>Linguliformea</taxon>
        <taxon>Lingulata</taxon>
        <taxon>Lingulida</taxon>
        <taxon>Linguloidea</taxon>
        <taxon>Lingulidae</taxon>
        <taxon>Lingula</taxon>
    </lineage>
</organism>
<keyword evidence="2 4" id="KW-0863">Zinc-finger</keyword>
<dbReference type="RefSeq" id="XP_013417310.1">
    <property type="nucleotide sequence ID" value="XM_013561856.1"/>
</dbReference>
<dbReference type="AlphaFoldDB" id="A0A1S3K3V6"/>
<evidence type="ECO:0000256" key="1">
    <source>
        <dbReference type="ARBA" id="ARBA00022723"/>
    </source>
</evidence>
<keyword evidence="7" id="KW-1185">Reference proteome</keyword>
<dbReference type="PANTHER" id="PTHR20922">
    <property type="entry name" value="DNL-TYPE ZINC FINGER PROTEIN"/>
    <property type="match status" value="1"/>
</dbReference>
<evidence type="ECO:0000256" key="4">
    <source>
        <dbReference type="PROSITE-ProRule" id="PRU00834"/>
    </source>
</evidence>
<evidence type="ECO:0000256" key="3">
    <source>
        <dbReference type="ARBA" id="ARBA00022833"/>
    </source>
</evidence>
<evidence type="ECO:0000259" key="6">
    <source>
        <dbReference type="PROSITE" id="PS51501"/>
    </source>
</evidence>
<dbReference type="InParanoid" id="A0A1S3K3V6"/>
<evidence type="ECO:0000256" key="5">
    <source>
        <dbReference type="SAM" id="MobiDB-lite"/>
    </source>
</evidence>
<dbReference type="Proteomes" id="UP000085678">
    <property type="component" value="Unplaced"/>
</dbReference>
<dbReference type="STRING" id="7574.A0A1S3K3V6"/>
<gene>
    <name evidence="8" type="primary">LOC106178602</name>
</gene>
<dbReference type="GO" id="GO:0050821">
    <property type="term" value="P:protein stabilization"/>
    <property type="evidence" value="ECO:0007669"/>
    <property type="project" value="TreeGrafter"/>
</dbReference>
<dbReference type="KEGG" id="lak:106178602"/>
<dbReference type="GO" id="GO:0005739">
    <property type="term" value="C:mitochondrion"/>
    <property type="evidence" value="ECO:0007669"/>
    <property type="project" value="TreeGrafter"/>
</dbReference>
<keyword evidence="1" id="KW-0479">Metal-binding</keyword>
<dbReference type="GO" id="GO:0006457">
    <property type="term" value="P:protein folding"/>
    <property type="evidence" value="ECO:0007669"/>
    <property type="project" value="TreeGrafter"/>
</dbReference>
<sequence>MSSLLTINDGVFTFLSTRAQNFRSNPVEIYFMYTGVFKEHTRKMITKYFGNYVVNIAILSSRLSSLPKRRSFCFTVRRRSTFDPVLKETNFCCRSASISAPQRICCSPFLSSNSNFTQQNTGLFCQNRYWCSGKNDVGTGAPDKNDVDSDVSSDTQDEESLGQVKPRLAMVFTCKVCSTRAAKTFSKLAYEKGIVIIRCPGCESLHLIADNLGWFKHFEHRNVEEMLAARGEEVKKMLADENINLSVEDIAGKENLEKIQELLHLEQQSEKS</sequence>
<keyword evidence="3" id="KW-0862">Zinc</keyword>
<dbReference type="InterPro" id="IPR007853">
    <property type="entry name" value="Znf_DNL-typ"/>
</dbReference>
<dbReference type="PANTHER" id="PTHR20922:SF13">
    <property type="entry name" value="DNL-TYPE ZINC FINGER PROTEIN"/>
    <property type="match status" value="1"/>
</dbReference>
<feature type="region of interest" description="Disordered" evidence="5">
    <location>
        <begin position="141"/>
        <end position="160"/>
    </location>
</feature>
<evidence type="ECO:0000313" key="8">
    <source>
        <dbReference type="RefSeq" id="XP_013417310.1"/>
    </source>
</evidence>
<reference evidence="8" key="1">
    <citation type="submission" date="2025-08" db="UniProtKB">
        <authorList>
            <consortium name="RefSeq"/>
        </authorList>
    </citation>
    <scope>IDENTIFICATION</scope>
    <source>
        <tissue evidence="8">Gonads</tissue>
    </source>
</reference>
<accession>A0A1S3K3V6</accession>